<dbReference type="InterPro" id="IPR001647">
    <property type="entry name" value="HTH_TetR"/>
</dbReference>
<keyword evidence="1 2" id="KW-0238">DNA-binding</keyword>
<protein>
    <submittedName>
        <fullName evidence="4">TetR/AcrR family transcriptional regulator</fullName>
    </submittedName>
</protein>
<dbReference type="PROSITE" id="PS50977">
    <property type="entry name" value="HTH_TETR_2"/>
    <property type="match status" value="1"/>
</dbReference>
<dbReference type="SUPFAM" id="SSF46689">
    <property type="entry name" value="Homeodomain-like"/>
    <property type="match status" value="1"/>
</dbReference>
<evidence type="ECO:0000313" key="5">
    <source>
        <dbReference type="Proteomes" id="UP000267535"/>
    </source>
</evidence>
<evidence type="ECO:0000256" key="2">
    <source>
        <dbReference type="PROSITE-ProRule" id="PRU00335"/>
    </source>
</evidence>
<feature type="DNA-binding region" description="H-T-H motif" evidence="2">
    <location>
        <begin position="31"/>
        <end position="50"/>
    </location>
</feature>
<name>A0A3P1SQV4_9GAMM</name>
<dbReference type="OrthoDB" id="9809265at2"/>
<accession>A0A3P1SQV4</accession>
<evidence type="ECO:0000259" key="3">
    <source>
        <dbReference type="PROSITE" id="PS50977"/>
    </source>
</evidence>
<organism evidence="4 5">
    <name type="scientific">Amphritea balenae</name>
    <dbReference type="NCBI Taxonomy" id="452629"/>
    <lineage>
        <taxon>Bacteria</taxon>
        <taxon>Pseudomonadati</taxon>
        <taxon>Pseudomonadota</taxon>
        <taxon>Gammaproteobacteria</taxon>
        <taxon>Oceanospirillales</taxon>
        <taxon>Oceanospirillaceae</taxon>
        <taxon>Amphritea</taxon>
    </lineage>
</organism>
<dbReference type="Gene3D" id="1.10.357.10">
    <property type="entry name" value="Tetracycline Repressor, domain 2"/>
    <property type="match status" value="1"/>
</dbReference>
<dbReference type="InterPro" id="IPR009057">
    <property type="entry name" value="Homeodomain-like_sf"/>
</dbReference>
<feature type="domain" description="HTH tetR-type" evidence="3">
    <location>
        <begin position="8"/>
        <end position="68"/>
    </location>
</feature>
<reference evidence="4 5" key="1">
    <citation type="submission" date="2018-11" db="EMBL/GenBank/DDBJ databases">
        <title>The draft genome sequence of Amphritea balenae JAMM 1525T.</title>
        <authorList>
            <person name="Fang Z."/>
            <person name="Zhang Y."/>
            <person name="Han X."/>
        </authorList>
    </citation>
    <scope>NUCLEOTIDE SEQUENCE [LARGE SCALE GENOMIC DNA]</scope>
    <source>
        <strain evidence="4 5">JAMM 1525</strain>
    </source>
</reference>
<dbReference type="Proteomes" id="UP000267535">
    <property type="component" value="Unassembled WGS sequence"/>
</dbReference>
<dbReference type="EMBL" id="RQXV01000005">
    <property type="protein sequence ID" value="RRC99284.1"/>
    <property type="molecule type" value="Genomic_DNA"/>
</dbReference>
<evidence type="ECO:0000256" key="1">
    <source>
        <dbReference type="ARBA" id="ARBA00023125"/>
    </source>
</evidence>
<gene>
    <name evidence="4" type="ORF">EHS89_10580</name>
</gene>
<evidence type="ECO:0000313" key="4">
    <source>
        <dbReference type="EMBL" id="RRC99284.1"/>
    </source>
</evidence>
<dbReference type="GO" id="GO:0003677">
    <property type="term" value="F:DNA binding"/>
    <property type="evidence" value="ECO:0007669"/>
    <property type="project" value="UniProtKB-UniRule"/>
</dbReference>
<dbReference type="AlphaFoldDB" id="A0A3P1SQV4"/>
<proteinExistence type="predicted"/>
<comment type="caution">
    <text evidence="4">The sequence shown here is derived from an EMBL/GenBank/DDBJ whole genome shotgun (WGS) entry which is preliminary data.</text>
</comment>
<keyword evidence="5" id="KW-1185">Reference proteome</keyword>
<sequence length="202" mass="22969">MGRPSKKEERIEEILNAFYRCVARYGIDGSTLERIADESGLKRSLVRHFAGNREELESMLVDRVLEQSQQQWSGFIESLPTKESKENCKKSCTELLLEGLFSDQYSDGEYILVIESLIFSAGRDAALRQRMQAWMQGFTDDITFILQGQFPKADNARLEAVSFGLISLYFNLDSLAPLGMNQQYRQPARSAAEYLLNSLSTD</sequence>
<dbReference type="RefSeq" id="WP_124926122.1">
    <property type="nucleotide sequence ID" value="NZ_BMOH01000004.1"/>
</dbReference>